<name>A0A418M5T1_9BACT</name>
<organism evidence="1 2">
    <name type="scientific">Fibrisoma montanum</name>
    <dbReference type="NCBI Taxonomy" id="2305895"/>
    <lineage>
        <taxon>Bacteria</taxon>
        <taxon>Pseudomonadati</taxon>
        <taxon>Bacteroidota</taxon>
        <taxon>Cytophagia</taxon>
        <taxon>Cytophagales</taxon>
        <taxon>Spirosomataceae</taxon>
        <taxon>Fibrisoma</taxon>
    </lineage>
</organism>
<reference evidence="1 2" key="1">
    <citation type="submission" date="2018-08" db="EMBL/GenBank/DDBJ databases">
        <title>Fibrisoma montanum sp. nov., isolated from Danxia mountain soil.</title>
        <authorList>
            <person name="Huang Y."/>
        </authorList>
    </citation>
    <scope>NUCLEOTIDE SEQUENCE [LARGE SCALE GENOMIC DNA]</scope>
    <source>
        <strain evidence="1 2">HYT19</strain>
    </source>
</reference>
<comment type="caution">
    <text evidence="1">The sequence shown here is derived from an EMBL/GenBank/DDBJ whole genome shotgun (WGS) entry which is preliminary data.</text>
</comment>
<accession>A0A418M5T1</accession>
<evidence type="ECO:0000313" key="2">
    <source>
        <dbReference type="Proteomes" id="UP000283523"/>
    </source>
</evidence>
<gene>
    <name evidence="1" type="ORF">DYU11_17525</name>
</gene>
<dbReference type="EMBL" id="QXED01000005">
    <property type="protein sequence ID" value="RIV21222.1"/>
    <property type="molecule type" value="Genomic_DNA"/>
</dbReference>
<dbReference type="AlphaFoldDB" id="A0A418M5T1"/>
<dbReference type="Proteomes" id="UP000283523">
    <property type="component" value="Unassembled WGS sequence"/>
</dbReference>
<protein>
    <submittedName>
        <fullName evidence="1">Uncharacterized protein</fullName>
    </submittedName>
</protein>
<keyword evidence="2" id="KW-1185">Reference proteome</keyword>
<proteinExistence type="predicted"/>
<evidence type="ECO:0000313" key="1">
    <source>
        <dbReference type="EMBL" id="RIV21222.1"/>
    </source>
</evidence>
<sequence>MTKILLLICRHLHTMKKLIVPIEATEPGLETMAFLLKMGIEQLQNSPALRDRTKISLKDLQTAERVRRQLMAALSK</sequence>